<keyword evidence="1" id="KW-0456">Lyase</keyword>
<accession>A0A6B8RE84</accession>
<dbReference type="Proteomes" id="UP000426246">
    <property type="component" value="Chromosome"/>
</dbReference>
<dbReference type="KEGG" id="ppsc:EHS13_06380"/>
<dbReference type="PANTHER" id="PTHR42905:SF16">
    <property type="entry name" value="CARBOXYPHOSPHONOENOLPYRUVATE PHOSPHONOMUTASE-LIKE PROTEIN (AFU_ORTHOLOGUE AFUA_5G07230)"/>
    <property type="match status" value="1"/>
</dbReference>
<dbReference type="InterPro" id="IPR039556">
    <property type="entry name" value="ICL/PEPM"/>
</dbReference>
<proteinExistence type="predicted"/>
<reference evidence="2" key="1">
    <citation type="submission" date="2018-11" db="EMBL/GenBank/DDBJ databases">
        <title>Complete genome sequence of Paenibacillus sp. ML311-T8.</title>
        <authorList>
            <person name="Nam Y.-D."/>
            <person name="Kang J."/>
            <person name="Chung W.-H."/>
            <person name="Park Y.S."/>
        </authorList>
    </citation>
    <scope>NUCLEOTIDE SEQUENCE [LARGE SCALE GENOMIC DNA]</scope>
    <source>
        <strain evidence="2">ML311-T8</strain>
    </source>
</reference>
<keyword evidence="2" id="KW-1185">Reference proteome</keyword>
<dbReference type="Gene3D" id="3.20.20.60">
    <property type="entry name" value="Phosphoenolpyruvate-binding domains"/>
    <property type="match status" value="1"/>
</dbReference>
<keyword evidence="1" id="KW-0670">Pyruvate</keyword>
<dbReference type="PANTHER" id="PTHR42905">
    <property type="entry name" value="PHOSPHOENOLPYRUVATE CARBOXYLASE"/>
    <property type="match status" value="1"/>
</dbReference>
<dbReference type="InterPro" id="IPR040442">
    <property type="entry name" value="Pyrv_kinase-like_dom_sf"/>
</dbReference>
<sequence length="189" mass="21263">MQMLEELKELIRKLISFGVSGVNIEDGKGDKKLQLEDMDYQARKIQLIKETALTCGVSLFVNARTDVYWNVFNESYIQAEEAIKRASAYREAGADGIFVPGVHENNVIDHLIKHIELPVNLLAGKDTPDVKELTKLGVARISSGSGPFRASLSLIRQVGEEFLHQGTYKSFSKNIISYDEMNRLFLEEV</sequence>
<dbReference type="SUPFAM" id="SSF51621">
    <property type="entry name" value="Phosphoenolpyruvate/pyruvate domain"/>
    <property type="match status" value="1"/>
</dbReference>
<gene>
    <name evidence="1" type="ORF">EHS13_06380</name>
</gene>
<dbReference type="Pfam" id="PF13714">
    <property type="entry name" value="PEP_mutase"/>
    <property type="match status" value="1"/>
</dbReference>
<evidence type="ECO:0000313" key="1">
    <source>
        <dbReference type="EMBL" id="QGQ94539.1"/>
    </source>
</evidence>
<name>A0A6B8RE84_9BACL</name>
<dbReference type="AlphaFoldDB" id="A0A6B8RE84"/>
<dbReference type="InterPro" id="IPR015813">
    <property type="entry name" value="Pyrv/PenolPyrv_kinase-like_dom"/>
</dbReference>
<dbReference type="EMBL" id="CP034235">
    <property type="protein sequence ID" value="QGQ94539.1"/>
    <property type="molecule type" value="Genomic_DNA"/>
</dbReference>
<organism evidence="1 2">
    <name type="scientific">Paenibacillus psychroresistens</name>
    <dbReference type="NCBI Taxonomy" id="1778678"/>
    <lineage>
        <taxon>Bacteria</taxon>
        <taxon>Bacillati</taxon>
        <taxon>Bacillota</taxon>
        <taxon>Bacilli</taxon>
        <taxon>Bacillales</taxon>
        <taxon>Paenibacillaceae</taxon>
        <taxon>Paenibacillus</taxon>
    </lineage>
</organism>
<dbReference type="CDD" id="cd00377">
    <property type="entry name" value="ICL_PEPM"/>
    <property type="match status" value="1"/>
</dbReference>
<protein>
    <submittedName>
        <fullName evidence="1">Isocitrate lyase/phosphoenolpyruvate mutase family protein</fullName>
    </submittedName>
</protein>
<evidence type="ECO:0000313" key="2">
    <source>
        <dbReference type="Proteomes" id="UP000426246"/>
    </source>
</evidence>
<dbReference type="GO" id="GO:0016829">
    <property type="term" value="F:lyase activity"/>
    <property type="evidence" value="ECO:0007669"/>
    <property type="project" value="UniProtKB-KW"/>
</dbReference>